<feature type="compositionally biased region" description="Polar residues" evidence="1">
    <location>
        <begin position="47"/>
        <end position="57"/>
    </location>
</feature>
<comment type="caution">
    <text evidence="2">The sequence shown here is derived from an EMBL/GenBank/DDBJ whole genome shotgun (WGS) entry which is preliminary data.</text>
</comment>
<name>A0A5B0M2Z9_PUCGR</name>
<sequence>MPSTSRTGFALRREPTLRNRRAPANLQPRNHNDGQGAMRPDLILTPPRSTQNTQLPSQDPAPEEHRYGDFDFHDVEERNTDPTVLPPEMITQYAVRREKLSVAWKSIENLMTVTYFTCQYQTRNWTSGTKYLDPLEDCVCTTRRCRAVDLIYTHGKSIILNDSLAHSTNS</sequence>
<accession>A0A5B0M2Z9</accession>
<dbReference type="AlphaFoldDB" id="A0A5B0M2Z9"/>
<feature type="region of interest" description="Disordered" evidence="1">
    <location>
        <begin position="1"/>
        <end position="67"/>
    </location>
</feature>
<gene>
    <name evidence="2" type="ORF">PGTUg99_008073</name>
</gene>
<evidence type="ECO:0000313" key="3">
    <source>
        <dbReference type="Proteomes" id="UP000325313"/>
    </source>
</evidence>
<protein>
    <submittedName>
        <fullName evidence="2">Uncharacterized protein</fullName>
    </submittedName>
</protein>
<evidence type="ECO:0000313" key="2">
    <source>
        <dbReference type="EMBL" id="KAA1070124.1"/>
    </source>
</evidence>
<dbReference type="EMBL" id="VDEP01000484">
    <property type="protein sequence ID" value="KAA1070124.1"/>
    <property type="molecule type" value="Genomic_DNA"/>
</dbReference>
<proteinExistence type="predicted"/>
<reference evidence="2 3" key="1">
    <citation type="submission" date="2019-05" db="EMBL/GenBank/DDBJ databases">
        <title>Emergence of the Ug99 lineage of the wheat stem rust pathogen through somatic hybridization.</title>
        <authorList>
            <person name="Li F."/>
            <person name="Upadhyaya N.M."/>
            <person name="Sperschneider J."/>
            <person name="Matny O."/>
            <person name="Nguyen-Phuc H."/>
            <person name="Mago R."/>
            <person name="Raley C."/>
            <person name="Miller M.E."/>
            <person name="Silverstein K.A.T."/>
            <person name="Henningsen E."/>
            <person name="Hirsch C.D."/>
            <person name="Visser B."/>
            <person name="Pretorius Z.A."/>
            <person name="Steffenson B.J."/>
            <person name="Schwessinger B."/>
            <person name="Dodds P.N."/>
            <person name="Figueroa M."/>
        </authorList>
    </citation>
    <scope>NUCLEOTIDE SEQUENCE [LARGE SCALE GENOMIC DNA]</scope>
    <source>
        <strain evidence="2 3">Ug99</strain>
    </source>
</reference>
<evidence type="ECO:0000256" key="1">
    <source>
        <dbReference type="SAM" id="MobiDB-lite"/>
    </source>
</evidence>
<dbReference type="Proteomes" id="UP000325313">
    <property type="component" value="Unassembled WGS sequence"/>
</dbReference>
<organism evidence="2 3">
    <name type="scientific">Puccinia graminis f. sp. tritici</name>
    <dbReference type="NCBI Taxonomy" id="56615"/>
    <lineage>
        <taxon>Eukaryota</taxon>
        <taxon>Fungi</taxon>
        <taxon>Dikarya</taxon>
        <taxon>Basidiomycota</taxon>
        <taxon>Pucciniomycotina</taxon>
        <taxon>Pucciniomycetes</taxon>
        <taxon>Pucciniales</taxon>
        <taxon>Pucciniaceae</taxon>
        <taxon>Puccinia</taxon>
    </lineage>
</organism>